<dbReference type="NCBIfam" id="TIGR00762">
    <property type="entry name" value="DegV"/>
    <property type="match status" value="1"/>
</dbReference>
<dbReference type="PROSITE" id="PS51482">
    <property type="entry name" value="DEGV"/>
    <property type="match status" value="1"/>
</dbReference>
<dbReference type="Gene3D" id="3.40.50.10170">
    <property type="match status" value="1"/>
</dbReference>
<dbReference type="Gene3D" id="3.30.1180.10">
    <property type="match status" value="1"/>
</dbReference>
<dbReference type="PANTHER" id="PTHR33434">
    <property type="entry name" value="DEGV DOMAIN-CONTAINING PROTEIN DR_1986-RELATED"/>
    <property type="match status" value="1"/>
</dbReference>
<evidence type="ECO:0000256" key="1">
    <source>
        <dbReference type="ARBA" id="ARBA00023121"/>
    </source>
</evidence>
<dbReference type="InterPro" id="IPR043168">
    <property type="entry name" value="DegV_C"/>
</dbReference>
<protein>
    <submittedName>
        <fullName evidence="2">DegV family protein</fullName>
    </submittedName>
</protein>
<evidence type="ECO:0000313" key="2">
    <source>
        <dbReference type="EMBL" id="QLY39578.1"/>
    </source>
</evidence>
<name>A0A7L6N2Y4_9MOLU</name>
<dbReference type="PANTHER" id="PTHR33434:SF2">
    <property type="entry name" value="FATTY ACID-BINDING PROTEIN TM_1468"/>
    <property type="match status" value="1"/>
</dbReference>
<dbReference type="RefSeq" id="WP_312032053.1">
    <property type="nucleotide sequence ID" value="NZ_CP051151.1"/>
</dbReference>
<keyword evidence="1" id="KW-0446">Lipid-binding</keyword>
<dbReference type="Proteomes" id="UP000512167">
    <property type="component" value="Chromosome"/>
</dbReference>
<reference evidence="2 3" key="1">
    <citation type="submission" date="2020-04" db="EMBL/GenBank/DDBJ databases">
        <authorList>
            <person name="Zheng R.K."/>
            <person name="Sun C.M."/>
        </authorList>
    </citation>
    <scope>NUCLEOTIDE SEQUENCE [LARGE SCALE GENOMIC DNA]</scope>
    <source>
        <strain evidence="3">zrk29</strain>
    </source>
</reference>
<dbReference type="SUPFAM" id="SSF82549">
    <property type="entry name" value="DAK1/DegV-like"/>
    <property type="match status" value="1"/>
</dbReference>
<evidence type="ECO:0000313" key="3">
    <source>
        <dbReference type="Proteomes" id="UP000512167"/>
    </source>
</evidence>
<dbReference type="InterPro" id="IPR003797">
    <property type="entry name" value="DegV"/>
</dbReference>
<dbReference type="InterPro" id="IPR050270">
    <property type="entry name" value="DegV_domain_contain"/>
</dbReference>
<keyword evidence="3" id="KW-1185">Reference proteome</keyword>
<accession>A0A7L6N2Y4</accession>
<dbReference type="AlphaFoldDB" id="A0A7L6N2Y4"/>
<dbReference type="KEGG" id="tbk:HF295_01350"/>
<proteinExistence type="predicted"/>
<organism evidence="2 3">
    <name type="scientific">Hujiaoplasma nucleasis</name>
    <dbReference type="NCBI Taxonomy" id="2725268"/>
    <lineage>
        <taxon>Bacteria</taxon>
        <taxon>Bacillati</taxon>
        <taxon>Mycoplasmatota</taxon>
        <taxon>Mollicutes</taxon>
        <taxon>Candidatus Izemoplasmatales</taxon>
        <taxon>Hujiaoplasmataceae</taxon>
        <taxon>Hujiaoplasma</taxon>
    </lineage>
</organism>
<gene>
    <name evidence="2" type="ORF">HF295_01350</name>
</gene>
<dbReference type="GO" id="GO:0008289">
    <property type="term" value="F:lipid binding"/>
    <property type="evidence" value="ECO:0007669"/>
    <property type="project" value="UniProtKB-KW"/>
</dbReference>
<dbReference type="EMBL" id="CP051151">
    <property type="protein sequence ID" value="QLY39578.1"/>
    <property type="molecule type" value="Genomic_DNA"/>
</dbReference>
<sequence>MKIGIAVDGNSGIDYLERDKEIRIFRSHLIIEKEEFEDFVEISSDVFYSRLNENPDLNISTAQTSTGNILEMYEEMHAKGYDQLLIITISKELSGTYQNAVLAAKMIDTNVIVYDSKSVSYVQAYMALQAQEMANQGKSIEEIIERLDYIRDHNHIYITVDTLKYLVKNGRLSNVAGAIGSLLKLKPLLEVNDEGKVKTVDKIRTTKKARKLLIERFVKETEGKDVMTFVVYTNNQLEMEDFKKELESHGVRDVQLVPLTPVVGTHAGPGTMGVGYIER</sequence>
<dbReference type="Pfam" id="PF02645">
    <property type="entry name" value="DegV"/>
    <property type="match status" value="1"/>
</dbReference>